<gene>
    <name evidence="1" type="ORF">AKJ09_09836</name>
</gene>
<dbReference type="STRING" id="1391654.AKJ09_09836"/>
<protein>
    <submittedName>
        <fullName evidence="1">Uncharacterized protein</fullName>
    </submittedName>
</protein>
<reference evidence="1 2" key="1">
    <citation type="submission" date="2015-08" db="EMBL/GenBank/DDBJ databases">
        <authorList>
            <person name="Babu N.S."/>
            <person name="Beckwith C.J."/>
            <person name="Beseler K.G."/>
            <person name="Brison A."/>
            <person name="Carone J.V."/>
            <person name="Caskin T.P."/>
            <person name="Diamond M."/>
            <person name="Durham M.E."/>
            <person name="Foxe J.M."/>
            <person name="Go M."/>
            <person name="Henderson B.A."/>
            <person name="Jones I.B."/>
            <person name="McGettigan J.A."/>
            <person name="Micheletti S.J."/>
            <person name="Nasrallah M.E."/>
            <person name="Ortiz D."/>
            <person name="Piller C.R."/>
            <person name="Privatt S.R."/>
            <person name="Schneider S.L."/>
            <person name="Sharp S."/>
            <person name="Smith T.C."/>
            <person name="Stanton J.D."/>
            <person name="Ullery H.E."/>
            <person name="Wilson R.J."/>
            <person name="Serrano M.G."/>
            <person name="Buck G."/>
            <person name="Lee V."/>
            <person name="Wang Y."/>
            <person name="Carvalho R."/>
            <person name="Voegtly L."/>
            <person name="Shi R."/>
            <person name="Duckworth R."/>
            <person name="Johnson A."/>
            <person name="Loviza R."/>
            <person name="Walstead R."/>
            <person name="Shah Z."/>
            <person name="Kiflezghi M."/>
            <person name="Wade K."/>
            <person name="Ball S.L."/>
            <person name="Bradley K.W."/>
            <person name="Asai D.J."/>
            <person name="Bowman C.A."/>
            <person name="Russell D.A."/>
            <person name="Pope W.H."/>
            <person name="Jacobs-Sera D."/>
            <person name="Hendrix R.W."/>
            <person name="Hatfull G.F."/>
        </authorList>
    </citation>
    <scope>NUCLEOTIDE SEQUENCE [LARGE SCALE GENOMIC DNA]</scope>
    <source>
        <strain evidence="1 2">DSM 27648</strain>
    </source>
</reference>
<proteinExistence type="predicted"/>
<dbReference type="EMBL" id="CP012333">
    <property type="protein sequence ID" value="AKV03173.1"/>
    <property type="molecule type" value="Genomic_DNA"/>
</dbReference>
<dbReference type="KEGG" id="llu:AKJ09_09836"/>
<evidence type="ECO:0000313" key="1">
    <source>
        <dbReference type="EMBL" id="AKV03173.1"/>
    </source>
</evidence>
<dbReference type="Proteomes" id="UP000064967">
    <property type="component" value="Chromosome"/>
</dbReference>
<evidence type="ECO:0000313" key="2">
    <source>
        <dbReference type="Proteomes" id="UP000064967"/>
    </source>
</evidence>
<organism evidence="1 2">
    <name type="scientific">Labilithrix luteola</name>
    <dbReference type="NCBI Taxonomy" id="1391654"/>
    <lineage>
        <taxon>Bacteria</taxon>
        <taxon>Pseudomonadati</taxon>
        <taxon>Myxococcota</taxon>
        <taxon>Polyangia</taxon>
        <taxon>Polyangiales</taxon>
        <taxon>Labilitrichaceae</taxon>
        <taxon>Labilithrix</taxon>
    </lineage>
</organism>
<dbReference type="AlphaFoldDB" id="A0A0K1QBR1"/>
<sequence length="79" mass="9040">MLDQLLRDINESVPTFCRKHGLDRLLIQRILGGRTKRPPDADVAHKIAIATDSRVDTSMWKLASLRWDETKNTDVRKVG</sequence>
<keyword evidence="2" id="KW-1185">Reference proteome</keyword>
<name>A0A0K1QBR1_9BACT</name>
<accession>A0A0K1QBR1</accession>